<dbReference type="Pfam" id="PF02518">
    <property type="entry name" value="HATPase_c"/>
    <property type="match status" value="1"/>
</dbReference>
<gene>
    <name evidence="17" type="ORF">EDC14_102923</name>
</gene>
<evidence type="ECO:0000256" key="1">
    <source>
        <dbReference type="ARBA" id="ARBA00000085"/>
    </source>
</evidence>
<keyword evidence="10" id="KW-0067">ATP-binding</keyword>
<dbReference type="InterPro" id="IPR033479">
    <property type="entry name" value="dCache_1"/>
</dbReference>
<dbReference type="RefSeq" id="WP_132015988.1">
    <property type="nucleotide sequence ID" value="NZ_SLUN01000029.1"/>
</dbReference>
<dbReference type="EC" id="2.7.13.3" evidence="3"/>
<comment type="catalytic activity">
    <reaction evidence="1">
        <text>ATP + protein L-histidine = ADP + protein N-phospho-L-histidine.</text>
        <dbReference type="EC" id="2.7.13.3"/>
    </reaction>
</comment>
<dbReference type="Gene3D" id="6.10.340.10">
    <property type="match status" value="1"/>
</dbReference>
<keyword evidence="4" id="KW-1003">Cell membrane</keyword>
<keyword evidence="13 14" id="KW-0472">Membrane</keyword>
<sequence>MSLNPGDKLQRFFNVKKRLFTMLLLTSIVPILIITLVAIRNYSTLLDDAILSFTSTLMNNYKDGMDDTLAEIRRVSLTLIFQQTSAENNVLSVLRKQSLPDTRPNDYEVLTETRKINLTIESFLYSHKYINGIYFFANNGTVFSASKGYEIRYDYRPEESDWYHRTIAAKGKLIASDVKVHDFLLTSEPTIFFTTMIFDPDTTKPLGVLLIDCNLGIFNNITRNPAPNKATVFLLDGQGRLIYHSAKTSVNQRLGLRLPRRIAGRQDGIFLDRAREKYVLFKTLSERDWKIVAEFPIAELRYKFKPTIGFTIFFIAIGIVLSFTAAMLFSDYFAKPIVQLADLMKTSHDTQNLTVNVQYRKRRDEIGTLYRYFESLIERINNLIKDKYQTQLIVMDAEMKALESQINSHFLYNTLESINSIAEIEGIEKIAVMTKALGDMFRYSIKTDSELVTLAEELKHIRDYLLIQKIRYDDKFRLDLEIEPALLDTKILKLILQPLVENAICHGLETKKSPGELKISAYREEQRLVFLISDSGVGIDPQQLATINRDLREKPEFEGLGRRNKRGIGIANVNARIQLYYGPDYGLTLTSGLGQGTCIRVVVPELVPGSAQAS</sequence>
<dbReference type="PANTHER" id="PTHR34220">
    <property type="entry name" value="SENSOR HISTIDINE KINASE YPDA"/>
    <property type="match status" value="1"/>
</dbReference>
<accession>A0A4R1R8K7</accession>
<dbReference type="OrthoDB" id="9776552at2"/>
<protein>
    <recommendedName>
        <fullName evidence="3">histidine kinase</fullName>
        <ecNumber evidence="3">2.7.13.3</ecNumber>
    </recommendedName>
</protein>
<evidence type="ECO:0000256" key="9">
    <source>
        <dbReference type="ARBA" id="ARBA00022777"/>
    </source>
</evidence>
<keyword evidence="5" id="KW-0597">Phosphoprotein</keyword>
<keyword evidence="12" id="KW-0902">Two-component regulatory system</keyword>
<dbReference type="GO" id="GO:0000155">
    <property type="term" value="F:phosphorelay sensor kinase activity"/>
    <property type="evidence" value="ECO:0007669"/>
    <property type="project" value="InterPro"/>
</dbReference>
<dbReference type="PROSITE" id="PS50109">
    <property type="entry name" value="HIS_KIN"/>
    <property type="match status" value="1"/>
</dbReference>
<evidence type="ECO:0000256" key="11">
    <source>
        <dbReference type="ARBA" id="ARBA00022989"/>
    </source>
</evidence>
<keyword evidence="9 17" id="KW-0418">Kinase</keyword>
<evidence type="ECO:0000259" key="16">
    <source>
        <dbReference type="PROSITE" id="PS50885"/>
    </source>
</evidence>
<dbReference type="SUPFAM" id="SSF158472">
    <property type="entry name" value="HAMP domain-like"/>
    <property type="match status" value="1"/>
</dbReference>
<feature type="transmembrane region" description="Helical" evidence="14">
    <location>
        <begin position="20"/>
        <end position="39"/>
    </location>
</feature>
<dbReference type="InterPro" id="IPR004358">
    <property type="entry name" value="Sig_transdc_His_kin-like_C"/>
</dbReference>
<organism evidence="17 18">
    <name type="scientific">Hydrogenispora ethanolica</name>
    <dbReference type="NCBI Taxonomy" id="1082276"/>
    <lineage>
        <taxon>Bacteria</taxon>
        <taxon>Bacillati</taxon>
        <taxon>Bacillota</taxon>
        <taxon>Hydrogenispora</taxon>
    </lineage>
</organism>
<comment type="caution">
    <text evidence="17">The sequence shown here is derived from an EMBL/GenBank/DDBJ whole genome shotgun (WGS) entry which is preliminary data.</text>
</comment>
<keyword evidence="18" id="KW-1185">Reference proteome</keyword>
<keyword evidence="8" id="KW-0547">Nucleotide-binding</keyword>
<dbReference type="SUPFAM" id="SSF55874">
    <property type="entry name" value="ATPase domain of HSP90 chaperone/DNA topoisomerase II/histidine kinase"/>
    <property type="match status" value="1"/>
</dbReference>
<dbReference type="InterPro" id="IPR003660">
    <property type="entry name" value="HAMP_dom"/>
</dbReference>
<dbReference type="GO" id="GO:0005524">
    <property type="term" value="F:ATP binding"/>
    <property type="evidence" value="ECO:0007669"/>
    <property type="project" value="UniProtKB-KW"/>
</dbReference>
<name>A0A4R1R8K7_HYDET</name>
<evidence type="ECO:0000256" key="2">
    <source>
        <dbReference type="ARBA" id="ARBA00004651"/>
    </source>
</evidence>
<evidence type="ECO:0000313" key="18">
    <source>
        <dbReference type="Proteomes" id="UP000295008"/>
    </source>
</evidence>
<evidence type="ECO:0000259" key="15">
    <source>
        <dbReference type="PROSITE" id="PS50109"/>
    </source>
</evidence>
<evidence type="ECO:0000256" key="12">
    <source>
        <dbReference type="ARBA" id="ARBA00023012"/>
    </source>
</evidence>
<evidence type="ECO:0000256" key="6">
    <source>
        <dbReference type="ARBA" id="ARBA00022679"/>
    </source>
</evidence>
<dbReference type="InterPro" id="IPR010559">
    <property type="entry name" value="Sig_transdc_His_kin_internal"/>
</dbReference>
<evidence type="ECO:0000256" key="4">
    <source>
        <dbReference type="ARBA" id="ARBA00022475"/>
    </source>
</evidence>
<keyword evidence="11 14" id="KW-1133">Transmembrane helix</keyword>
<dbReference type="Gene3D" id="3.30.565.10">
    <property type="entry name" value="Histidine kinase-like ATPase, C-terminal domain"/>
    <property type="match status" value="1"/>
</dbReference>
<evidence type="ECO:0000313" key="17">
    <source>
        <dbReference type="EMBL" id="TCL61994.1"/>
    </source>
</evidence>
<comment type="subcellular location">
    <subcellularLocation>
        <location evidence="2">Cell membrane</location>
        <topology evidence="2">Multi-pass membrane protein</topology>
    </subcellularLocation>
</comment>
<dbReference type="AlphaFoldDB" id="A0A4R1R8K7"/>
<dbReference type="InterPro" id="IPR005467">
    <property type="entry name" value="His_kinase_dom"/>
</dbReference>
<evidence type="ECO:0000256" key="8">
    <source>
        <dbReference type="ARBA" id="ARBA00022741"/>
    </source>
</evidence>
<dbReference type="Proteomes" id="UP000295008">
    <property type="component" value="Unassembled WGS sequence"/>
</dbReference>
<evidence type="ECO:0000256" key="13">
    <source>
        <dbReference type="ARBA" id="ARBA00023136"/>
    </source>
</evidence>
<dbReference type="PROSITE" id="PS50885">
    <property type="entry name" value="HAMP"/>
    <property type="match status" value="1"/>
</dbReference>
<proteinExistence type="predicted"/>
<dbReference type="GO" id="GO:0005886">
    <property type="term" value="C:plasma membrane"/>
    <property type="evidence" value="ECO:0007669"/>
    <property type="project" value="UniProtKB-SubCell"/>
</dbReference>
<feature type="domain" description="Histidine kinase" evidence="15">
    <location>
        <begin position="488"/>
        <end position="607"/>
    </location>
</feature>
<evidence type="ECO:0000256" key="5">
    <source>
        <dbReference type="ARBA" id="ARBA00022553"/>
    </source>
</evidence>
<keyword evidence="6" id="KW-0808">Transferase</keyword>
<dbReference type="Pfam" id="PF06580">
    <property type="entry name" value="His_kinase"/>
    <property type="match status" value="1"/>
</dbReference>
<dbReference type="EMBL" id="SLUN01000029">
    <property type="protein sequence ID" value="TCL61994.1"/>
    <property type="molecule type" value="Genomic_DNA"/>
</dbReference>
<evidence type="ECO:0000256" key="14">
    <source>
        <dbReference type="SAM" id="Phobius"/>
    </source>
</evidence>
<dbReference type="PRINTS" id="PR00344">
    <property type="entry name" value="BCTRLSENSOR"/>
</dbReference>
<evidence type="ECO:0000256" key="10">
    <source>
        <dbReference type="ARBA" id="ARBA00022840"/>
    </source>
</evidence>
<feature type="transmembrane region" description="Helical" evidence="14">
    <location>
        <begin position="308"/>
        <end position="329"/>
    </location>
</feature>
<dbReference type="CDD" id="cd18773">
    <property type="entry name" value="PDC1_HK_sensor"/>
    <property type="match status" value="1"/>
</dbReference>
<dbReference type="SMART" id="SM00387">
    <property type="entry name" value="HATPase_c"/>
    <property type="match status" value="1"/>
</dbReference>
<dbReference type="InterPro" id="IPR050640">
    <property type="entry name" value="Bact_2-comp_sensor_kinase"/>
</dbReference>
<evidence type="ECO:0000256" key="7">
    <source>
        <dbReference type="ARBA" id="ARBA00022692"/>
    </source>
</evidence>
<dbReference type="Pfam" id="PF02743">
    <property type="entry name" value="dCache_1"/>
    <property type="match status" value="1"/>
</dbReference>
<dbReference type="InterPro" id="IPR003594">
    <property type="entry name" value="HATPase_dom"/>
</dbReference>
<dbReference type="InterPro" id="IPR036890">
    <property type="entry name" value="HATPase_C_sf"/>
</dbReference>
<feature type="domain" description="HAMP" evidence="16">
    <location>
        <begin position="331"/>
        <end position="385"/>
    </location>
</feature>
<reference evidence="17 18" key="1">
    <citation type="submission" date="2019-03" db="EMBL/GenBank/DDBJ databases">
        <title>Genomic Encyclopedia of Type Strains, Phase IV (KMG-IV): sequencing the most valuable type-strain genomes for metagenomic binning, comparative biology and taxonomic classification.</title>
        <authorList>
            <person name="Goeker M."/>
        </authorList>
    </citation>
    <scope>NUCLEOTIDE SEQUENCE [LARGE SCALE GENOMIC DNA]</scope>
    <source>
        <strain evidence="17 18">LX-B</strain>
    </source>
</reference>
<keyword evidence="7 14" id="KW-0812">Transmembrane</keyword>
<dbReference type="Gene3D" id="3.30.450.20">
    <property type="entry name" value="PAS domain"/>
    <property type="match status" value="2"/>
</dbReference>
<evidence type="ECO:0000256" key="3">
    <source>
        <dbReference type="ARBA" id="ARBA00012438"/>
    </source>
</evidence>
<dbReference type="PANTHER" id="PTHR34220:SF11">
    <property type="entry name" value="SENSOR PROTEIN KINASE HPTS"/>
    <property type="match status" value="1"/>
</dbReference>